<dbReference type="STRING" id="684065.SAMN05421738_11848"/>
<dbReference type="Proteomes" id="UP000199149">
    <property type="component" value="Unassembled WGS sequence"/>
</dbReference>
<proteinExistence type="predicted"/>
<evidence type="ECO:0000313" key="1">
    <source>
        <dbReference type="EMBL" id="SFN65595.1"/>
    </source>
</evidence>
<dbReference type="Pfam" id="PF13289">
    <property type="entry name" value="SIR2_2"/>
    <property type="match status" value="1"/>
</dbReference>
<dbReference type="OrthoDB" id="1688888at2"/>
<keyword evidence="2" id="KW-1185">Reference proteome</keyword>
<dbReference type="AlphaFoldDB" id="A0A1I5AT49"/>
<accession>A0A1I5AT49</accession>
<name>A0A1I5AT49_9FLAO</name>
<protein>
    <submittedName>
        <fullName evidence="1">SIR2-like domain-containing protein</fullName>
    </submittedName>
</protein>
<dbReference type="EMBL" id="FOUZ01000018">
    <property type="protein sequence ID" value="SFN65595.1"/>
    <property type="molecule type" value="Genomic_DNA"/>
</dbReference>
<dbReference type="RefSeq" id="WP_092910241.1">
    <property type="nucleotide sequence ID" value="NZ_FOUZ01000018.1"/>
</dbReference>
<gene>
    <name evidence="1" type="ORF">SAMN05421738_11848</name>
</gene>
<dbReference type="SUPFAM" id="SSF52467">
    <property type="entry name" value="DHS-like NAD/FAD-binding domain"/>
    <property type="match status" value="1"/>
</dbReference>
<organism evidence="1 2">
    <name type="scientific">Algoriella xinjiangensis</name>
    <dbReference type="NCBI Taxonomy" id="684065"/>
    <lineage>
        <taxon>Bacteria</taxon>
        <taxon>Pseudomonadati</taxon>
        <taxon>Bacteroidota</taxon>
        <taxon>Flavobacteriia</taxon>
        <taxon>Flavobacteriales</taxon>
        <taxon>Weeksellaceae</taxon>
        <taxon>Algoriella</taxon>
    </lineage>
</organism>
<reference evidence="2" key="1">
    <citation type="submission" date="2016-10" db="EMBL/GenBank/DDBJ databases">
        <authorList>
            <person name="Varghese N."/>
            <person name="Submissions S."/>
        </authorList>
    </citation>
    <scope>NUCLEOTIDE SEQUENCE [LARGE SCALE GENOMIC DNA]</scope>
    <source>
        <strain evidence="2">XJ109</strain>
    </source>
</reference>
<dbReference type="InterPro" id="IPR029035">
    <property type="entry name" value="DHS-like_NAD/FAD-binding_dom"/>
</dbReference>
<sequence length="343" mass="39091">MEKLFKLIREENVVLFVGAGFSMYTGLPSGNKLKEELINSVPDLREDLNYNDSLSKVADDIINLQNGSRNDINNLLKKLFNKTNFDNLETHQKLASIPHINSIITTNYDKTLEIAYSDNHHLIYKDNDLAYIEKSKTNIYKIHGTIDSLDSIILSKKDYNDLYKNNFSNSLIWSQIKSLLTTKTVVYIGYGHEDDNIDVITDFIHDSLGSNFKEAYLISPNLKKTKLAELNRKKIKYIDSTGEEFINSLLENINENILDDHKNKIVSDETFTKFLHQANIKPTIKKEEDSNTIVNLESKDGNNLVSNFSLSLNKESDKNKEFLDFVNGDKIGTGYTNLVGSKS</sequence>
<evidence type="ECO:0000313" key="2">
    <source>
        <dbReference type="Proteomes" id="UP000199149"/>
    </source>
</evidence>